<feature type="non-terminal residue" evidence="3">
    <location>
        <position position="209"/>
    </location>
</feature>
<dbReference type="AlphaFoldDB" id="J9CQN4"/>
<organism evidence="3">
    <name type="scientific">gut metagenome</name>
    <dbReference type="NCBI Taxonomy" id="749906"/>
    <lineage>
        <taxon>unclassified sequences</taxon>
        <taxon>metagenomes</taxon>
        <taxon>organismal metagenomes</taxon>
    </lineage>
</organism>
<sequence length="209" mass="23166">MRILVPVDGREMSLFLVDFLKARHSLTGDSPEIEFFFVEPAISSAFTNRFQEKDLTEFYDECSKDVFEQIHERLGEVPFDYDFQFRPGKPADCILEEAHRFGADMIVMGTRGHGSRTGFLFGSVSNAVVARTPCPVLIIQGEVPVRQAPVIALAVDGSAWSEKAVDYLIEHRALFGDQAQIRLIYVVPNLPTGVTPASNSVALSSISLQ</sequence>
<gene>
    <name evidence="3" type="ORF">EVA_09428</name>
</gene>
<proteinExistence type="inferred from homology"/>
<dbReference type="PANTHER" id="PTHR46268">
    <property type="entry name" value="STRESS RESPONSE PROTEIN NHAX"/>
    <property type="match status" value="1"/>
</dbReference>
<dbReference type="InterPro" id="IPR006015">
    <property type="entry name" value="Universal_stress_UspA"/>
</dbReference>
<protein>
    <submittedName>
        <fullName evidence="3">Protein containing UspA domain protein</fullName>
    </submittedName>
</protein>
<comment type="caution">
    <text evidence="3">The sequence shown here is derived from an EMBL/GenBank/DDBJ whole genome shotgun (WGS) entry which is preliminary data.</text>
</comment>
<dbReference type="SUPFAM" id="SSF52402">
    <property type="entry name" value="Adenine nucleotide alpha hydrolases-like"/>
    <property type="match status" value="1"/>
</dbReference>
<evidence type="ECO:0000259" key="2">
    <source>
        <dbReference type="Pfam" id="PF00582"/>
    </source>
</evidence>
<name>J9CQN4_9ZZZZ</name>
<dbReference type="CDD" id="cd00293">
    <property type="entry name" value="USP-like"/>
    <property type="match status" value="1"/>
</dbReference>
<dbReference type="PANTHER" id="PTHR46268:SF6">
    <property type="entry name" value="UNIVERSAL STRESS PROTEIN UP12"/>
    <property type="match status" value="1"/>
</dbReference>
<reference evidence="3" key="1">
    <citation type="journal article" date="2012" name="PLoS ONE">
        <title>Gene sets for utilization of primary and secondary nutrition supplies in the distal gut of endangered iberian lynx.</title>
        <authorList>
            <person name="Alcaide M."/>
            <person name="Messina E."/>
            <person name="Richter M."/>
            <person name="Bargiela R."/>
            <person name="Peplies J."/>
            <person name="Huws S.A."/>
            <person name="Newbold C.J."/>
            <person name="Golyshin P.N."/>
            <person name="Simon M.A."/>
            <person name="Lopez G."/>
            <person name="Yakimov M.M."/>
            <person name="Ferrer M."/>
        </authorList>
    </citation>
    <scope>NUCLEOTIDE SEQUENCE</scope>
</reference>
<accession>J9CQN4</accession>
<dbReference type="Pfam" id="PF00582">
    <property type="entry name" value="Usp"/>
    <property type="match status" value="1"/>
</dbReference>
<evidence type="ECO:0000313" key="3">
    <source>
        <dbReference type="EMBL" id="EJX02466.1"/>
    </source>
</evidence>
<dbReference type="InterPro" id="IPR006016">
    <property type="entry name" value="UspA"/>
</dbReference>
<dbReference type="EMBL" id="AMCI01002537">
    <property type="protein sequence ID" value="EJX02466.1"/>
    <property type="molecule type" value="Genomic_DNA"/>
</dbReference>
<feature type="domain" description="UspA" evidence="2">
    <location>
        <begin position="2"/>
        <end position="139"/>
    </location>
</feature>
<evidence type="ECO:0000256" key="1">
    <source>
        <dbReference type="ARBA" id="ARBA00008791"/>
    </source>
</evidence>
<dbReference type="PRINTS" id="PR01438">
    <property type="entry name" value="UNVRSLSTRESS"/>
</dbReference>
<comment type="similarity">
    <text evidence="1">Belongs to the universal stress protein A family.</text>
</comment>
<dbReference type="Gene3D" id="3.40.50.12370">
    <property type="match status" value="1"/>
</dbReference>